<organism evidence="2 3">
    <name type="scientific">Imperialibacter roseus</name>
    <dbReference type="NCBI Taxonomy" id="1324217"/>
    <lineage>
        <taxon>Bacteria</taxon>
        <taxon>Pseudomonadati</taxon>
        <taxon>Bacteroidota</taxon>
        <taxon>Cytophagia</taxon>
        <taxon>Cytophagales</taxon>
        <taxon>Flammeovirgaceae</taxon>
        <taxon>Imperialibacter</taxon>
    </lineage>
</organism>
<feature type="chain" id="PRO_5045191091" evidence="1">
    <location>
        <begin position="25"/>
        <end position="426"/>
    </location>
</feature>
<evidence type="ECO:0000256" key="1">
    <source>
        <dbReference type="SAM" id="SignalP"/>
    </source>
</evidence>
<dbReference type="Gene3D" id="3.40.50.1820">
    <property type="entry name" value="alpha/beta hydrolase"/>
    <property type="match status" value="1"/>
</dbReference>
<dbReference type="PANTHER" id="PTHR31497:SF0">
    <property type="entry name" value="AUTOCRINE PROLIFERATION REPRESSOR PROTEIN A"/>
    <property type="match status" value="1"/>
</dbReference>
<dbReference type="InterPro" id="IPR009199">
    <property type="entry name" value="PhoPQ-act_pathogen-rel_PqaA"/>
</dbReference>
<feature type="signal peptide" evidence="1">
    <location>
        <begin position="1"/>
        <end position="24"/>
    </location>
</feature>
<dbReference type="SUPFAM" id="SSF53474">
    <property type="entry name" value="alpha/beta-Hydrolases"/>
    <property type="match status" value="1"/>
</dbReference>
<sequence length="426" mass="47841">MTSKYSLFALFLLFAVGLSISVVAQSNLTADNALESYLNNGDQTYEWVVTDTYETDGVRGYQLILTSQKWREYTWKHQLTVFVPDQMTQTESLLFISGGSNKDSQPNLRSNQDDLSKTMAHIAATNSAIVSLIRQVPNQPLYGDKTEDVLISYTLHNFTETGDYTWPLLFPMVKSVVKGMQAVQEFSNEQLHQPVNEFVLSGLSKRGWTTWLTGANDDRVIAIAPMVIDVLNMPVSLQYHLEAWNEYSPEINDYVSLGIPQASATESGQKINAMVDPYSYRAKLNKPKMIFIGTNDPYWPVDAIKHYIDSIPGQNFIHYVPNAGHDIDDHPQSFKALNAFFGFTAHGKAYPACDWTIDIKGEEIVLTVTPSPKKLVDATLWLATSDDRDFRDEVWVGKSLNASKAKEVVVKEAYPASGFKAFYVDL</sequence>
<keyword evidence="1" id="KW-0732">Signal</keyword>
<dbReference type="PIRSF" id="PIRSF014728">
    <property type="entry name" value="PqaA"/>
    <property type="match status" value="1"/>
</dbReference>
<dbReference type="PANTHER" id="PTHR31497">
    <property type="entry name" value="AUTOCRINE PROLIFERATION REPRESSOR PROTEIN A"/>
    <property type="match status" value="1"/>
</dbReference>
<name>A0ABZ0IZ43_9BACT</name>
<dbReference type="EMBL" id="CP136051">
    <property type="protein sequence ID" value="WOK09404.1"/>
    <property type="molecule type" value="Genomic_DNA"/>
</dbReference>
<proteinExistence type="predicted"/>
<dbReference type="Pfam" id="PF10142">
    <property type="entry name" value="PhoPQ_related"/>
    <property type="match status" value="1"/>
</dbReference>
<accession>A0ABZ0IZ43</accession>
<reference evidence="2 3" key="1">
    <citation type="journal article" date="2023" name="Microbiol. Resour. Announc.">
        <title>Complete Genome Sequence of Imperialibacter roseus strain P4T.</title>
        <authorList>
            <person name="Tizabi D.R."/>
            <person name="Bachvaroff T."/>
            <person name="Hill R.T."/>
        </authorList>
    </citation>
    <scope>NUCLEOTIDE SEQUENCE [LARGE SCALE GENOMIC DNA]</scope>
    <source>
        <strain evidence="2 3">P4T</strain>
    </source>
</reference>
<keyword evidence="3" id="KW-1185">Reference proteome</keyword>
<dbReference type="Proteomes" id="UP001302349">
    <property type="component" value="Chromosome"/>
</dbReference>
<gene>
    <name evidence="2" type="ORF">RT717_12215</name>
</gene>
<dbReference type="InterPro" id="IPR029058">
    <property type="entry name" value="AB_hydrolase_fold"/>
</dbReference>
<evidence type="ECO:0000313" key="3">
    <source>
        <dbReference type="Proteomes" id="UP001302349"/>
    </source>
</evidence>
<dbReference type="RefSeq" id="WP_317492023.1">
    <property type="nucleotide sequence ID" value="NZ_CP136051.1"/>
</dbReference>
<protein>
    <submittedName>
        <fullName evidence="2">PhoPQ-activated protein PqaA family protein</fullName>
    </submittedName>
</protein>
<evidence type="ECO:0000313" key="2">
    <source>
        <dbReference type="EMBL" id="WOK09404.1"/>
    </source>
</evidence>